<reference evidence="1 2" key="1">
    <citation type="journal article" date="2021" name="Elife">
        <title>Chloroplast acquisition without the gene transfer in kleptoplastic sea slugs, Plakobranchus ocellatus.</title>
        <authorList>
            <person name="Maeda T."/>
            <person name="Takahashi S."/>
            <person name="Yoshida T."/>
            <person name="Shimamura S."/>
            <person name="Takaki Y."/>
            <person name="Nagai Y."/>
            <person name="Toyoda A."/>
            <person name="Suzuki Y."/>
            <person name="Arimoto A."/>
            <person name="Ishii H."/>
            <person name="Satoh N."/>
            <person name="Nishiyama T."/>
            <person name="Hasebe M."/>
            <person name="Maruyama T."/>
            <person name="Minagawa J."/>
            <person name="Obokata J."/>
            <person name="Shigenobu S."/>
        </authorList>
    </citation>
    <scope>NUCLEOTIDE SEQUENCE [LARGE SCALE GENOMIC DNA]</scope>
</reference>
<gene>
    <name evidence="1" type="ORF">PoB_002638300</name>
</gene>
<keyword evidence="2" id="KW-1185">Reference proteome</keyword>
<dbReference type="AlphaFoldDB" id="A0AAV3ZZR3"/>
<proteinExistence type="predicted"/>
<sequence length="113" mass="12783">MGRGFYFQLVCSRPHLFQVPLGSRSKAWLVCCARRGRRGEICNNYSLVLPRTPSENRCSSHRVCKLRFWCQEIWTCHDSWVALGGIMALADVESTYGGNRLEKGLNGDDVSTV</sequence>
<protein>
    <submittedName>
        <fullName evidence="1">Uncharacterized protein</fullName>
    </submittedName>
</protein>
<evidence type="ECO:0000313" key="1">
    <source>
        <dbReference type="EMBL" id="GFN99877.1"/>
    </source>
</evidence>
<evidence type="ECO:0000313" key="2">
    <source>
        <dbReference type="Proteomes" id="UP000735302"/>
    </source>
</evidence>
<dbReference type="EMBL" id="BLXT01003024">
    <property type="protein sequence ID" value="GFN99877.1"/>
    <property type="molecule type" value="Genomic_DNA"/>
</dbReference>
<accession>A0AAV3ZZR3</accession>
<organism evidence="1 2">
    <name type="scientific">Plakobranchus ocellatus</name>
    <dbReference type="NCBI Taxonomy" id="259542"/>
    <lineage>
        <taxon>Eukaryota</taxon>
        <taxon>Metazoa</taxon>
        <taxon>Spiralia</taxon>
        <taxon>Lophotrochozoa</taxon>
        <taxon>Mollusca</taxon>
        <taxon>Gastropoda</taxon>
        <taxon>Heterobranchia</taxon>
        <taxon>Euthyneura</taxon>
        <taxon>Panpulmonata</taxon>
        <taxon>Sacoglossa</taxon>
        <taxon>Placobranchoidea</taxon>
        <taxon>Plakobranchidae</taxon>
        <taxon>Plakobranchus</taxon>
    </lineage>
</organism>
<name>A0AAV3ZZR3_9GAST</name>
<dbReference type="Proteomes" id="UP000735302">
    <property type="component" value="Unassembled WGS sequence"/>
</dbReference>
<comment type="caution">
    <text evidence="1">The sequence shown here is derived from an EMBL/GenBank/DDBJ whole genome shotgun (WGS) entry which is preliminary data.</text>
</comment>